<dbReference type="SMART" id="SM00195">
    <property type="entry name" value="DSPc"/>
    <property type="match status" value="1"/>
</dbReference>
<dbReference type="InterPro" id="IPR001763">
    <property type="entry name" value="Rhodanese-like_dom"/>
</dbReference>
<comment type="caution">
    <text evidence="2">The sequence shown here is derived from an EMBL/GenBank/DDBJ whole genome shotgun (WGS) entry which is preliminary data.</text>
</comment>
<dbReference type="SUPFAM" id="SSF52799">
    <property type="entry name" value="(Phosphotyrosine protein) phosphatases II"/>
    <property type="match status" value="1"/>
</dbReference>
<keyword evidence="3" id="KW-1185">Reference proteome</keyword>
<dbReference type="SUPFAM" id="SSF52821">
    <property type="entry name" value="Rhodanese/Cell cycle control phosphatase"/>
    <property type="match status" value="1"/>
</dbReference>
<dbReference type="Pfam" id="PF00782">
    <property type="entry name" value="DSPc"/>
    <property type="match status" value="1"/>
</dbReference>
<dbReference type="Gene3D" id="3.40.250.10">
    <property type="entry name" value="Rhodanese-like domain"/>
    <property type="match status" value="1"/>
</dbReference>
<dbReference type="GO" id="GO:0019903">
    <property type="term" value="F:protein phosphatase binding"/>
    <property type="evidence" value="ECO:0007669"/>
    <property type="project" value="TreeGrafter"/>
</dbReference>
<dbReference type="InterPro" id="IPR020422">
    <property type="entry name" value="TYR_PHOSPHATASE_DUAL_dom"/>
</dbReference>
<dbReference type="InterPro" id="IPR000340">
    <property type="entry name" value="Dual-sp_phosphatase_cat-dom"/>
</dbReference>
<organism evidence="2 3">
    <name type="scientific">Paralvinella palmiformis</name>
    <dbReference type="NCBI Taxonomy" id="53620"/>
    <lineage>
        <taxon>Eukaryota</taxon>
        <taxon>Metazoa</taxon>
        <taxon>Spiralia</taxon>
        <taxon>Lophotrochozoa</taxon>
        <taxon>Annelida</taxon>
        <taxon>Polychaeta</taxon>
        <taxon>Sedentaria</taxon>
        <taxon>Canalipalpata</taxon>
        <taxon>Terebellida</taxon>
        <taxon>Terebelliformia</taxon>
        <taxon>Alvinellidae</taxon>
        <taxon>Paralvinella</taxon>
    </lineage>
</organism>
<dbReference type="PANTHER" id="PTHR46659">
    <property type="entry name" value="SERINE/THREONINE/TYROSINE-INTERACTING-LIKE PROTEIN 1"/>
    <property type="match status" value="1"/>
</dbReference>
<reference evidence="2" key="1">
    <citation type="journal article" date="2023" name="Mol. Biol. Evol.">
        <title>Third-Generation Sequencing Reveals the Adaptive Role of the Epigenome in Three Deep-Sea Polychaetes.</title>
        <authorList>
            <person name="Perez M."/>
            <person name="Aroh O."/>
            <person name="Sun Y."/>
            <person name="Lan Y."/>
            <person name="Juniper S.K."/>
            <person name="Young C.R."/>
            <person name="Angers B."/>
            <person name="Qian P.Y."/>
        </authorList>
    </citation>
    <scope>NUCLEOTIDE SEQUENCE</scope>
    <source>
        <strain evidence="2">P08H-3</strain>
    </source>
</reference>
<dbReference type="InterPro" id="IPR036873">
    <property type="entry name" value="Rhodanese-like_dom_sf"/>
</dbReference>
<accession>A0AAD9K705</accession>
<dbReference type="PROSITE" id="PS50206">
    <property type="entry name" value="RHODANESE_3"/>
    <property type="match status" value="1"/>
</dbReference>
<sequence>MAGLELIEPTDLYNLLNQGTRFPALSDPNYLLLLDARKNNEYNESHIITAKKAPKGENDEFTVPYDAELECKTNVVVYDGNTSNLKDEGNGVKCGKLMWDMGSRNPVKILKGGYEAFSALYPFLRTQKILYMPREYDEIKTYPIEIIPGFLYLGTLTQGNAAYIQKDLKVKDGYKDKNGVVLVFSDLGISRSVTVVIAYLMHANCISLKDAYNHVLRCCHSMRPNRSFISQLSKWEADIFGEVENFAVTDISDPNF</sequence>
<gene>
    <name evidence="2" type="ORF">LSH36_44g03067</name>
</gene>
<evidence type="ECO:0000313" key="2">
    <source>
        <dbReference type="EMBL" id="KAK2165902.1"/>
    </source>
</evidence>
<dbReference type="InterPro" id="IPR029021">
    <property type="entry name" value="Prot-tyrosine_phosphatase-like"/>
</dbReference>
<protein>
    <recommendedName>
        <fullName evidence="1">Rhodanese domain-containing protein</fullName>
    </recommendedName>
</protein>
<dbReference type="GO" id="GO:0062030">
    <property type="term" value="P:negative regulation of stress granule assembly"/>
    <property type="evidence" value="ECO:0007669"/>
    <property type="project" value="TreeGrafter"/>
</dbReference>
<dbReference type="Gene3D" id="3.90.190.10">
    <property type="entry name" value="Protein tyrosine phosphatase superfamily"/>
    <property type="match status" value="1"/>
</dbReference>
<dbReference type="Pfam" id="PF00581">
    <property type="entry name" value="Rhodanese"/>
    <property type="match status" value="1"/>
</dbReference>
<feature type="domain" description="Rhodanese" evidence="1">
    <location>
        <begin position="31"/>
        <end position="125"/>
    </location>
</feature>
<dbReference type="AlphaFoldDB" id="A0AAD9K705"/>
<dbReference type="PANTHER" id="PTHR46659:SF1">
    <property type="entry name" value="SERINE_THREONINE_TYROSINE-INTERACTING-LIKE PROTEIN 1"/>
    <property type="match status" value="1"/>
</dbReference>
<dbReference type="GO" id="GO:0004864">
    <property type="term" value="F:protein phosphatase inhibitor activity"/>
    <property type="evidence" value="ECO:0007669"/>
    <property type="project" value="TreeGrafter"/>
</dbReference>
<dbReference type="InterPro" id="IPR053272">
    <property type="entry name" value="STY_interacting-like"/>
</dbReference>
<dbReference type="GO" id="GO:0001691">
    <property type="term" value="F:pseudophosphatase activity"/>
    <property type="evidence" value="ECO:0007669"/>
    <property type="project" value="TreeGrafter"/>
</dbReference>
<evidence type="ECO:0000313" key="3">
    <source>
        <dbReference type="Proteomes" id="UP001208570"/>
    </source>
</evidence>
<dbReference type="SMART" id="SM00450">
    <property type="entry name" value="RHOD"/>
    <property type="match status" value="1"/>
</dbReference>
<dbReference type="GO" id="GO:2001244">
    <property type="term" value="P:positive regulation of intrinsic apoptotic signaling pathway"/>
    <property type="evidence" value="ECO:0007669"/>
    <property type="project" value="TreeGrafter"/>
</dbReference>
<proteinExistence type="predicted"/>
<name>A0AAD9K705_9ANNE</name>
<evidence type="ECO:0000259" key="1">
    <source>
        <dbReference type="PROSITE" id="PS50206"/>
    </source>
</evidence>
<dbReference type="Proteomes" id="UP001208570">
    <property type="component" value="Unassembled WGS sequence"/>
</dbReference>
<dbReference type="EMBL" id="JAODUP010000044">
    <property type="protein sequence ID" value="KAK2165902.1"/>
    <property type="molecule type" value="Genomic_DNA"/>
</dbReference>
<dbReference type="GO" id="GO:0005739">
    <property type="term" value="C:mitochondrion"/>
    <property type="evidence" value="ECO:0007669"/>
    <property type="project" value="TreeGrafter"/>
</dbReference>